<sequence>MPDGVPEPIERAFARVRQDLEIRDGFPDDVRREAERVAAERVAVAGPGRVDRTDVGFVTIDPPGSRDLDQAVHAERAGDGYRLRYAIADVGFWIDRGGAVEQEAWRRGVTYYAPDHRAPLYPEVLSQGAASLLPEGTRPAVLFDLTLDARAEVTSWTVERALVRSRAQLTYAQLLEHAVQGSTSSLAGAPWAETLTLLAEIGPKRLEREAERGGVSLPVRDQHVQRSAATTLGYELAYEAPNAAEAWNAQVSLLTGHVAALRMMDARVGLLRTMPPFGEQDVAKFRRIARTLGFAWPAGRSYADFMHGLQPHHPRIEVLVRQARRVMRGADYVAFDGELPAQPLHGALAFVYAHVTAPLRRLADRYVLDLLVTLSAGARPAEAEVATLRALVPVMDAAERRTSALERQVVDLAEAWTLRDRVGEVLRATAIDVRGRDVEVQVEQPPLRATLTVGDGAVPALGEALDVRLAAVDVEGGHVRLEAVG</sequence>
<dbReference type="Pfam" id="PF00773">
    <property type="entry name" value="RNB"/>
    <property type="match status" value="1"/>
</dbReference>
<proteinExistence type="predicted"/>
<dbReference type="InterPro" id="IPR001900">
    <property type="entry name" value="RNase_II/R"/>
</dbReference>
<dbReference type="GO" id="GO:0004540">
    <property type="term" value="F:RNA nuclease activity"/>
    <property type="evidence" value="ECO:0007669"/>
    <property type="project" value="InterPro"/>
</dbReference>
<dbReference type="InterPro" id="IPR040596">
    <property type="entry name" value="RNase_II_C_S1"/>
</dbReference>
<dbReference type="EMBL" id="BRXS01000007">
    <property type="protein sequence ID" value="GLC27801.1"/>
    <property type="molecule type" value="Genomic_DNA"/>
</dbReference>
<dbReference type="SUPFAM" id="SSF50249">
    <property type="entry name" value="Nucleic acid-binding proteins"/>
    <property type="match status" value="1"/>
</dbReference>
<accession>A0AA37QFA5</accession>
<dbReference type="RefSeq" id="WP_284352231.1">
    <property type="nucleotide sequence ID" value="NZ_BRXS01000007.1"/>
</dbReference>
<feature type="domain" description="RNB" evidence="1">
    <location>
        <begin position="49"/>
        <end position="377"/>
    </location>
</feature>
<dbReference type="GO" id="GO:0003723">
    <property type="term" value="F:RNA binding"/>
    <property type="evidence" value="ECO:0007669"/>
    <property type="project" value="InterPro"/>
</dbReference>
<dbReference type="SMART" id="SM00955">
    <property type="entry name" value="RNB"/>
    <property type="match status" value="1"/>
</dbReference>
<dbReference type="InterPro" id="IPR050180">
    <property type="entry name" value="RNR_Ribonuclease"/>
</dbReference>
<dbReference type="Proteomes" id="UP001161325">
    <property type="component" value="Unassembled WGS sequence"/>
</dbReference>
<dbReference type="InterPro" id="IPR012340">
    <property type="entry name" value="NA-bd_OB-fold"/>
</dbReference>
<dbReference type="GO" id="GO:0006402">
    <property type="term" value="P:mRNA catabolic process"/>
    <property type="evidence" value="ECO:0007669"/>
    <property type="project" value="TreeGrafter"/>
</dbReference>
<protein>
    <submittedName>
        <fullName evidence="2">Ribonuclease R</fullName>
    </submittedName>
</protein>
<evidence type="ECO:0000313" key="3">
    <source>
        <dbReference type="Proteomes" id="UP001161325"/>
    </source>
</evidence>
<dbReference type="Pfam" id="PF18614">
    <property type="entry name" value="RNase_II_C_S1"/>
    <property type="match status" value="1"/>
</dbReference>
<evidence type="ECO:0000259" key="1">
    <source>
        <dbReference type="SMART" id="SM00955"/>
    </source>
</evidence>
<dbReference type="GO" id="GO:0005829">
    <property type="term" value="C:cytosol"/>
    <property type="evidence" value="ECO:0007669"/>
    <property type="project" value="TreeGrafter"/>
</dbReference>
<keyword evidence="3" id="KW-1185">Reference proteome</keyword>
<organism evidence="2 3">
    <name type="scientific">Roseisolibacter agri</name>
    <dbReference type="NCBI Taxonomy" id="2014610"/>
    <lineage>
        <taxon>Bacteria</taxon>
        <taxon>Pseudomonadati</taxon>
        <taxon>Gemmatimonadota</taxon>
        <taxon>Gemmatimonadia</taxon>
        <taxon>Gemmatimonadales</taxon>
        <taxon>Gemmatimonadaceae</taxon>
        <taxon>Roseisolibacter</taxon>
    </lineage>
</organism>
<dbReference type="PANTHER" id="PTHR23355">
    <property type="entry name" value="RIBONUCLEASE"/>
    <property type="match status" value="1"/>
</dbReference>
<name>A0AA37QFA5_9BACT</name>
<evidence type="ECO:0000313" key="2">
    <source>
        <dbReference type="EMBL" id="GLC27801.1"/>
    </source>
</evidence>
<reference evidence="2" key="1">
    <citation type="submission" date="2022-08" db="EMBL/GenBank/DDBJ databases">
        <title>Draft genome sequencing of Roseisolibacter agri AW1220.</title>
        <authorList>
            <person name="Tobiishi Y."/>
            <person name="Tonouchi A."/>
        </authorList>
    </citation>
    <scope>NUCLEOTIDE SEQUENCE</scope>
    <source>
        <strain evidence="2">AW1220</strain>
    </source>
</reference>
<gene>
    <name evidence="2" type="ORF">rosag_43140</name>
</gene>
<comment type="caution">
    <text evidence="2">The sequence shown here is derived from an EMBL/GenBank/DDBJ whole genome shotgun (WGS) entry which is preliminary data.</text>
</comment>
<dbReference type="AlphaFoldDB" id="A0AA37QFA5"/>
<dbReference type="PANTHER" id="PTHR23355:SF37">
    <property type="entry name" value="EXORIBONUCLEASE 2"/>
    <property type="match status" value="1"/>
</dbReference>